<evidence type="ECO:0000256" key="2">
    <source>
        <dbReference type="SAM" id="SignalP"/>
    </source>
</evidence>
<dbReference type="RefSeq" id="WP_175221609.1">
    <property type="nucleotide sequence ID" value="NZ_CABWIL020000009.1"/>
</dbReference>
<dbReference type="InterPro" id="IPR051910">
    <property type="entry name" value="ComF/GntX_DNA_util-trans"/>
</dbReference>
<protein>
    <submittedName>
        <fullName evidence="4">Competence protein ComF</fullName>
    </submittedName>
</protein>
<dbReference type="AlphaFoldDB" id="A0A6J5IVM8"/>
<dbReference type="InterPro" id="IPR000836">
    <property type="entry name" value="PRTase_dom"/>
</dbReference>
<dbReference type="EMBL" id="CABWIL020000009">
    <property type="protein sequence ID" value="CAB3964414.1"/>
    <property type="molecule type" value="Genomic_DNA"/>
</dbReference>
<dbReference type="Gene3D" id="3.40.50.2020">
    <property type="match status" value="1"/>
</dbReference>
<gene>
    <name evidence="4" type="ORF">BLA3211_02792</name>
</gene>
<proteinExistence type="inferred from homology"/>
<sequence>MIRRSARRTMRVALSQVRTLAARVAAVALPNRCALCGNLSHAVICGACDAAHWNEARLRCDVCALPLAIGQSRARPPRGARGGAGRTAAYRCDACRAAPPPFDATLALADYRAPLDGLARGLKFHRQLALGTEFAARLARLIDESPGASGFDLVAPVPLSHRRLVARGYNQAWAIARPLARQLGVRADAALLARVADTAPQSRLDRHARRDNVMAAFAVAGGVAGRHVALVDDVMTSGATLAAAAQALKAAGAARVTNLVALRTARD</sequence>
<reference evidence="4 5" key="1">
    <citation type="submission" date="2020-04" db="EMBL/GenBank/DDBJ databases">
        <authorList>
            <person name="Depoorter E."/>
        </authorList>
    </citation>
    <scope>NUCLEOTIDE SEQUENCE [LARGE SCALE GENOMIC DNA]</scope>
    <source>
        <strain evidence="4 5">BCC0217</strain>
    </source>
</reference>
<dbReference type="Proteomes" id="UP000494301">
    <property type="component" value="Unassembled WGS sequence"/>
</dbReference>
<keyword evidence="2" id="KW-0732">Signal</keyword>
<dbReference type="InterPro" id="IPR029057">
    <property type="entry name" value="PRTase-like"/>
</dbReference>
<feature type="signal peptide" evidence="2">
    <location>
        <begin position="1"/>
        <end position="21"/>
    </location>
</feature>
<feature type="chain" id="PRO_5026945993" evidence="2">
    <location>
        <begin position="22"/>
        <end position="267"/>
    </location>
</feature>
<evidence type="ECO:0000256" key="1">
    <source>
        <dbReference type="ARBA" id="ARBA00008007"/>
    </source>
</evidence>
<feature type="domain" description="Phosphoribosyltransferase" evidence="3">
    <location>
        <begin position="175"/>
        <end position="257"/>
    </location>
</feature>
<evidence type="ECO:0000313" key="5">
    <source>
        <dbReference type="Proteomes" id="UP000494301"/>
    </source>
</evidence>
<comment type="similarity">
    <text evidence="1">Belongs to the ComF/GntX family.</text>
</comment>
<name>A0A6J5IVM8_9BURK</name>
<evidence type="ECO:0000313" key="4">
    <source>
        <dbReference type="EMBL" id="CAB3964414.1"/>
    </source>
</evidence>
<organism evidence="4 5">
    <name type="scientific">Burkholderia aenigmatica</name>
    <dbReference type="NCBI Taxonomy" id="2015348"/>
    <lineage>
        <taxon>Bacteria</taxon>
        <taxon>Pseudomonadati</taxon>
        <taxon>Pseudomonadota</taxon>
        <taxon>Betaproteobacteria</taxon>
        <taxon>Burkholderiales</taxon>
        <taxon>Burkholderiaceae</taxon>
        <taxon>Burkholderia</taxon>
        <taxon>Burkholderia cepacia complex</taxon>
    </lineage>
</organism>
<dbReference type="Pfam" id="PF00156">
    <property type="entry name" value="Pribosyltran"/>
    <property type="match status" value="1"/>
</dbReference>
<dbReference type="PANTHER" id="PTHR47505">
    <property type="entry name" value="DNA UTILIZATION PROTEIN YHGH"/>
    <property type="match status" value="1"/>
</dbReference>
<evidence type="ECO:0000259" key="3">
    <source>
        <dbReference type="Pfam" id="PF00156"/>
    </source>
</evidence>
<accession>A0A6J5IVM8</accession>
<dbReference type="PANTHER" id="PTHR47505:SF1">
    <property type="entry name" value="DNA UTILIZATION PROTEIN YHGH"/>
    <property type="match status" value="1"/>
</dbReference>
<dbReference type="SUPFAM" id="SSF53271">
    <property type="entry name" value="PRTase-like"/>
    <property type="match status" value="1"/>
</dbReference>